<dbReference type="GO" id="GO:0004497">
    <property type="term" value="F:monooxygenase activity"/>
    <property type="evidence" value="ECO:0007669"/>
    <property type="project" value="UniProtKB-KW"/>
</dbReference>
<evidence type="ECO:0000259" key="2">
    <source>
        <dbReference type="Pfam" id="PF07992"/>
    </source>
</evidence>
<evidence type="ECO:0000313" key="3">
    <source>
        <dbReference type="EMBL" id="MBK1658420.1"/>
    </source>
</evidence>
<dbReference type="PANTHER" id="PTHR43539">
    <property type="entry name" value="FLAVIN-BINDING MONOOXYGENASE-LIKE PROTEIN (AFU_ORTHOLOGUE AFUA_4G09220)"/>
    <property type="match status" value="1"/>
</dbReference>
<dbReference type="PANTHER" id="PTHR43539:SF68">
    <property type="entry name" value="FLAVIN-BINDING MONOOXYGENASE-LIKE PROTEIN (AFU_ORTHOLOGUE AFUA_4G09220)"/>
    <property type="match status" value="1"/>
</dbReference>
<dbReference type="PRINTS" id="PR00368">
    <property type="entry name" value="FADPNR"/>
</dbReference>
<dbReference type="InterPro" id="IPR036188">
    <property type="entry name" value="FAD/NAD-bd_sf"/>
</dbReference>
<proteinExistence type="predicted"/>
<keyword evidence="4" id="KW-1185">Reference proteome</keyword>
<name>A0ABS1CVH9_9PROT</name>
<dbReference type="SUPFAM" id="SSF51905">
    <property type="entry name" value="FAD/NAD(P)-binding domain"/>
    <property type="match status" value="2"/>
</dbReference>
<dbReference type="InterPro" id="IPR032710">
    <property type="entry name" value="NTF2-like_dom_sf"/>
</dbReference>
<reference evidence="3 4" key="1">
    <citation type="journal article" date="2020" name="Microorganisms">
        <title>Osmotic Adaptation and Compatible Solute Biosynthesis of Phototrophic Bacteria as Revealed from Genome Analyses.</title>
        <authorList>
            <person name="Imhoff J.F."/>
            <person name="Rahn T."/>
            <person name="Kunzel S."/>
            <person name="Keller A."/>
            <person name="Neulinger S.C."/>
        </authorList>
    </citation>
    <scope>NUCLEOTIDE SEQUENCE [LARGE SCALE GENOMIC DNA]</scope>
    <source>
        <strain evidence="3 4">DSM 15382</strain>
    </source>
</reference>
<evidence type="ECO:0000313" key="4">
    <source>
        <dbReference type="Proteomes" id="UP000697995"/>
    </source>
</evidence>
<dbReference type="Gene3D" id="3.50.50.60">
    <property type="entry name" value="FAD/NAD(P)-binding domain"/>
    <property type="match status" value="1"/>
</dbReference>
<accession>A0ABS1CVH9</accession>
<feature type="domain" description="FAD/NAD(P)-binding" evidence="2">
    <location>
        <begin position="187"/>
        <end position="390"/>
    </location>
</feature>
<keyword evidence="1" id="KW-0560">Oxidoreductase</keyword>
<dbReference type="SUPFAM" id="SSF54427">
    <property type="entry name" value="NTF2-like"/>
    <property type="match status" value="1"/>
</dbReference>
<dbReference type="EMBL" id="NRSG01000051">
    <property type="protein sequence ID" value="MBK1658420.1"/>
    <property type="molecule type" value="Genomic_DNA"/>
</dbReference>
<protein>
    <submittedName>
        <fullName evidence="3">Monooxygenase</fullName>
    </submittedName>
</protein>
<gene>
    <name evidence="3" type="ORF">CKO45_09265</name>
</gene>
<dbReference type="Pfam" id="PF07992">
    <property type="entry name" value="Pyr_redox_2"/>
    <property type="match status" value="1"/>
</dbReference>
<dbReference type="InterPro" id="IPR050982">
    <property type="entry name" value="Auxin_biosynth/cation_transpt"/>
</dbReference>
<sequence length="596" mass="65533">MDEIDESLQEYERAAWARRAATTWLQAFEAALASRDAARIGALFHADSHWRDVLAFTWTYASAAGRDAIAARLAAGQATTAARGFHLPPGRRPPRQVTRLGTPSIEAIFAFATAEGRGAGLLRLSPAENGEGMQAWLLSTTLEALEGHEERIGANRPSGAAYSRNFGGDNWADMRRKAAAYEDREPAVLVIGAAQAGLSIAARLNQLGVDTLVVEQWPRIGDSWRRRYHSLALHNSIHLNHLPYMEFPPTWPKYIPKDMLGNWFEFYADAMEINCWTGTEFTRGAWDEDTRSWTAWLKRADGSERVVRPRHLVFANGVSSYPMVPDLPGLDEFAGQVIHSEGFDSGAAWAGKRALILGTGSSANDIALDLHSHGVHTTLIQRGSTTVVSIDPSARLNEAVWDEGGLLEDCDLIVSSAPPPLIVRNYRAVAQRMQELDREMIDGLRRIGFKHDMGEDQAGHQMKYFRRGGGYNLDAGSSALLIKGELGLLQYDRIERFTAAGARLTDGTVVPADLIVLATGYYPQQELVRRALGDAMAARIGPVWGLGEDGELNNMYRRTPQQGAWFIAGGLSQCRINSKYLALQIKAMELGRLGPA</sequence>
<organism evidence="3 4">
    <name type="scientific">Paracraurococcus ruber</name>
    <dbReference type="NCBI Taxonomy" id="77675"/>
    <lineage>
        <taxon>Bacteria</taxon>
        <taxon>Pseudomonadati</taxon>
        <taxon>Pseudomonadota</taxon>
        <taxon>Alphaproteobacteria</taxon>
        <taxon>Acetobacterales</taxon>
        <taxon>Roseomonadaceae</taxon>
        <taxon>Paracraurococcus</taxon>
    </lineage>
</organism>
<dbReference type="InterPro" id="IPR023753">
    <property type="entry name" value="FAD/NAD-binding_dom"/>
</dbReference>
<dbReference type="Proteomes" id="UP000697995">
    <property type="component" value="Unassembled WGS sequence"/>
</dbReference>
<evidence type="ECO:0000256" key="1">
    <source>
        <dbReference type="ARBA" id="ARBA00023002"/>
    </source>
</evidence>
<keyword evidence="3" id="KW-0503">Monooxygenase</keyword>
<comment type="caution">
    <text evidence="3">The sequence shown here is derived from an EMBL/GenBank/DDBJ whole genome shotgun (WGS) entry which is preliminary data.</text>
</comment>